<keyword evidence="1" id="KW-0472">Membrane</keyword>
<dbReference type="Pfam" id="PF07963">
    <property type="entry name" value="N_methyl"/>
    <property type="match status" value="1"/>
</dbReference>
<keyword evidence="1" id="KW-0812">Transmembrane</keyword>
<comment type="caution">
    <text evidence="2">The sequence shown here is derived from an EMBL/GenBank/DDBJ whole genome shotgun (WGS) entry which is preliminary data.</text>
</comment>
<evidence type="ECO:0000313" key="2">
    <source>
        <dbReference type="EMBL" id="PIS04970.1"/>
    </source>
</evidence>
<reference evidence="3" key="1">
    <citation type="submission" date="2017-09" db="EMBL/GenBank/DDBJ databases">
        <title>Depth-based differentiation of microbial function through sediment-hosted aquifers and enrichment of novel symbionts in the deep terrestrial subsurface.</title>
        <authorList>
            <person name="Probst A.J."/>
            <person name="Ladd B."/>
            <person name="Jarett J.K."/>
            <person name="Geller-Mcgrath D.E."/>
            <person name="Sieber C.M.K."/>
            <person name="Emerson J.B."/>
            <person name="Anantharaman K."/>
            <person name="Thomas B.C."/>
            <person name="Malmstrom R."/>
            <person name="Stieglmeier M."/>
            <person name="Klingl A."/>
            <person name="Woyke T."/>
            <person name="Ryan C.M."/>
            <person name="Banfield J.F."/>
        </authorList>
    </citation>
    <scope>NUCLEOTIDE SEQUENCE [LARGE SCALE GENOMIC DNA]</scope>
</reference>
<feature type="transmembrane region" description="Helical" evidence="1">
    <location>
        <begin position="12"/>
        <end position="38"/>
    </location>
</feature>
<organism evidence="2 3">
    <name type="scientific">Candidatus Buchananbacteria bacterium CG10_big_fil_rev_8_21_14_0_10_42_9</name>
    <dbReference type="NCBI Taxonomy" id="1974526"/>
    <lineage>
        <taxon>Bacteria</taxon>
        <taxon>Candidatus Buchananiibacteriota</taxon>
    </lineage>
</organism>
<dbReference type="AlphaFoldDB" id="A0A2H0W2V2"/>
<name>A0A2H0W2V2_9BACT</name>
<dbReference type="EMBL" id="PEZZ01000029">
    <property type="protein sequence ID" value="PIS04970.1"/>
    <property type="molecule type" value="Genomic_DNA"/>
</dbReference>
<protein>
    <recommendedName>
        <fullName evidence="4">Type II secretion system protein J</fullName>
    </recommendedName>
</protein>
<evidence type="ECO:0000256" key="1">
    <source>
        <dbReference type="SAM" id="Phobius"/>
    </source>
</evidence>
<dbReference type="InterPro" id="IPR012902">
    <property type="entry name" value="N_methyl_site"/>
</dbReference>
<evidence type="ECO:0008006" key="4">
    <source>
        <dbReference type="Google" id="ProtNLM"/>
    </source>
</evidence>
<gene>
    <name evidence="2" type="ORF">COT81_03800</name>
</gene>
<dbReference type="NCBIfam" id="TIGR02532">
    <property type="entry name" value="IV_pilin_GFxxxE"/>
    <property type="match status" value="1"/>
</dbReference>
<sequence length="213" mass="24176">MLLKIKNNQGFSFIELLVTLTVFSFFALLVFGGFNYYIGIVKRVKGESETIYALQQATEYLVREMKNPVRVKKQEGPPDFGYNLFSHPTDSGNEWVLKYSTLIDRIENDFRAHAVFVEDGVLRTRQCINTTEEANPLAGSDCINGGTWDLTPSNIEVTNFRWQVSSYLGDDHSLIRFTLSAKPRDVNIAPITIQSTVAPRNYDGIFTEALYEI</sequence>
<accession>A0A2H0W2V2</accession>
<dbReference type="Proteomes" id="UP000230935">
    <property type="component" value="Unassembled WGS sequence"/>
</dbReference>
<keyword evidence="1" id="KW-1133">Transmembrane helix</keyword>
<evidence type="ECO:0000313" key="3">
    <source>
        <dbReference type="Proteomes" id="UP000230935"/>
    </source>
</evidence>
<proteinExistence type="predicted"/>